<gene>
    <name evidence="1" type="ORF">I314_01672</name>
</gene>
<accession>A0ABR5BGE0</accession>
<proteinExistence type="predicted"/>
<sequence length="107" mass="11977">MQTNTVILKLCTKLETGSGWTLIIMYHLCMNDHTYPKSHGHLLKPYLSSPCFNQTSPLIPHPQPDPSLPLNAQPHRILQILDDRHHQGHCVGTLGASLHSNSVEEHS</sequence>
<evidence type="ECO:0000313" key="1">
    <source>
        <dbReference type="EMBL" id="KIR68178.1"/>
    </source>
</evidence>
<keyword evidence="2" id="KW-1185">Reference proteome</keyword>
<protein>
    <submittedName>
        <fullName evidence="1">Uncharacterized protein</fullName>
    </submittedName>
</protein>
<organism evidence="1 2">
    <name type="scientific">Cryptococcus bacillisporus CA1873</name>
    <dbReference type="NCBI Taxonomy" id="1296111"/>
    <lineage>
        <taxon>Eukaryota</taxon>
        <taxon>Fungi</taxon>
        <taxon>Dikarya</taxon>
        <taxon>Basidiomycota</taxon>
        <taxon>Agaricomycotina</taxon>
        <taxon>Tremellomycetes</taxon>
        <taxon>Tremellales</taxon>
        <taxon>Cryptococcaceae</taxon>
        <taxon>Cryptococcus</taxon>
        <taxon>Cryptococcus gattii species complex</taxon>
    </lineage>
</organism>
<reference evidence="1 2" key="1">
    <citation type="submission" date="2015-01" db="EMBL/GenBank/DDBJ databases">
        <title>The Genome Sequence of Cryptococcus gattii CA1873.</title>
        <authorList>
            <consortium name="The Broad Institute Genomics Platform"/>
            <person name="Cuomo C."/>
            <person name="Litvintseva A."/>
            <person name="Chen Y."/>
            <person name="Heitman J."/>
            <person name="Sun S."/>
            <person name="Springer D."/>
            <person name="Dromer F."/>
            <person name="Young S."/>
            <person name="Zeng Q."/>
            <person name="Gargeya S."/>
            <person name="Abouelleil A."/>
            <person name="Alvarado L."/>
            <person name="Chapman S.B."/>
            <person name="Gainer-Dewar J."/>
            <person name="Goldberg J."/>
            <person name="Griggs A."/>
            <person name="Gujja S."/>
            <person name="Hansen M."/>
            <person name="Howarth C."/>
            <person name="Imamovic A."/>
            <person name="Larimer J."/>
            <person name="Murphy C."/>
            <person name="Naylor J."/>
            <person name="Pearson M."/>
            <person name="Priest M."/>
            <person name="Roberts A."/>
            <person name="Saif S."/>
            <person name="Shea T."/>
            <person name="Sykes S."/>
            <person name="Wortman J."/>
            <person name="Nusbaum C."/>
            <person name="Birren B."/>
        </authorList>
    </citation>
    <scope>NUCLEOTIDE SEQUENCE [LARGE SCALE GENOMIC DNA]</scope>
    <source>
        <strain evidence="1 2">CA1873</strain>
    </source>
</reference>
<dbReference type="EMBL" id="KN848891">
    <property type="protein sequence ID" value="KIR68178.1"/>
    <property type="molecule type" value="Genomic_DNA"/>
</dbReference>
<evidence type="ECO:0000313" key="2">
    <source>
        <dbReference type="Proteomes" id="UP000053800"/>
    </source>
</evidence>
<name>A0ABR5BGE0_CRYGA</name>
<dbReference type="Proteomes" id="UP000053800">
    <property type="component" value="Unassembled WGS sequence"/>
</dbReference>